<dbReference type="GO" id="GO:0003677">
    <property type="term" value="F:DNA binding"/>
    <property type="evidence" value="ECO:0007669"/>
    <property type="project" value="UniProtKB-KW"/>
</dbReference>
<dbReference type="InterPro" id="IPR036388">
    <property type="entry name" value="WH-like_DNA-bd_sf"/>
</dbReference>
<dbReference type="InterPro" id="IPR009061">
    <property type="entry name" value="DNA-bd_dom_put_sf"/>
</dbReference>
<protein>
    <submittedName>
        <fullName evidence="2">DNA-binding protein</fullName>
    </submittedName>
</protein>
<evidence type="ECO:0000259" key="1">
    <source>
        <dbReference type="Pfam" id="PF12728"/>
    </source>
</evidence>
<sequence length="70" mass="8644">MTTQPDTDPLWDIDQVAEYLQVPKRTLYRWRTHGYGPPGRRVGRHIRYRAREVTEWYASLEYHDHDDRWE</sequence>
<dbReference type="RefSeq" id="WP_132402473.1">
    <property type="nucleotide sequence ID" value="NZ_SMKA01000010.1"/>
</dbReference>
<keyword evidence="3" id="KW-1185">Reference proteome</keyword>
<organism evidence="2 3">
    <name type="scientific">Kribbella albertanoniae</name>
    <dbReference type="NCBI Taxonomy" id="1266829"/>
    <lineage>
        <taxon>Bacteria</taxon>
        <taxon>Bacillati</taxon>
        <taxon>Actinomycetota</taxon>
        <taxon>Actinomycetes</taxon>
        <taxon>Propionibacteriales</taxon>
        <taxon>Kribbellaceae</taxon>
        <taxon>Kribbella</taxon>
    </lineage>
</organism>
<dbReference type="SUPFAM" id="SSF46955">
    <property type="entry name" value="Putative DNA-binding domain"/>
    <property type="match status" value="1"/>
</dbReference>
<proteinExistence type="predicted"/>
<dbReference type="InterPro" id="IPR041657">
    <property type="entry name" value="HTH_17"/>
</dbReference>
<gene>
    <name evidence="2" type="ORF">E1261_04860</name>
</gene>
<evidence type="ECO:0000313" key="3">
    <source>
        <dbReference type="Proteomes" id="UP000295075"/>
    </source>
</evidence>
<dbReference type="EMBL" id="SMKA01000010">
    <property type="protein sequence ID" value="TDC34039.1"/>
    <property type="molecule type" value="Genomic_DNA"/>
</dbReference>
<dbReference type="Proteomes" id="UP000295075">
    <property type="component" value="Unassembled WGS sequence"/>
</dbReference>
<keyword evidence="2" id="KW-0238">DNA-binding</keyword>
<comment type="caution">
    <text evidence="2">The sequence shown here is derived from an EMBL/GenBank/DDBJ whole genome shotgun (WGS) entry which is preliminary data.</text>
</comment>
<dbReference type="Gene3D" id="1.10.10.10">
    <property type="entry name" value="Winged helix-like DNA-binding domain superfamily/Winged helix DNA-binding domain"/>
    <property type="match status" value="1"/>
</dbReference>
<accession>A0A4R4QFL0</accession>
<name>A0A4R4QFL0_9ACTN</name>
<dbReference type="OrthoDB" id="194758at2"/>
<dbReference type="AlphaFoldDB" id="A0A4R4QFL0"/>
<feature type="domain" description="Helix-turn-helix" evidence="1">
    <location>
        <begin position="12"/>
        <end position="58"/>
    </location>
</feature>
<dbReference type="Pfam" id="PF12728">
    <property type="entry name" value="HTH_17"/>
    <property type="match status" value="1"/>
</dbReference>
<reference evidence="2 3" key="1">
    <citation type="submission" date="2019-03" db="EMBL/GenBank/DDBJ databases">
        <title>Draft genome sequences of novel Actinobacteria.</title>
        <authorList>
            <person name="Sahin N."/>
            <person name="Ay H."/>
            <person name="Saygin H."/>
        </authorList>
    </citation>
    <scope>NUCLEOTIDE SEQUENCE [LARGE SCALE GENOMIC DNA]</scope>
    <source>
        <strain evidence="2 3">JCM 30547</strain>
    </source>
</reference>
<evidence type="ECO:0000313" key="2">
    <source>
        <dbReference type="EMBL" id="TDC34039.1"/>
    </source>
</evidence>